<proteinExistence type="predicted"/>
<dbReference type="Proteomes" id="UP001218188">
    <property type="component" value="Unassembled WGS sequence"/>
</dbReference>
<accession>A0AAD6S572</accession>
<evidence type="ECO:0000256" key="1">
    <source>
        <dbReference type="SAM" id="MobiDB-lite"/>
    </source>
</evidence>
<evidence type="ECO:0000313" key="2">
    <source>
        <dbReference type="EMBL" id="KAJ7021343.1"/>
    </source>
</evidence>
<protein>
    <submittedName>
        <fullName evidence="2">Uncharacterized protein</fullName>
    </submittedName>
</protein>
<gene>
    <name evidence="2" type="ORF">C8F04DRAFT_1195589</name>
</gene>
<comment type="caution">
    <text evidence="2">The sequence shown here is derived from an EMBL/GenBank/DDBJ whole genome shotgun (WGS) entry which is preliminary data.</text>
</comment>
<keyword evidence="3" id="KW-1185">Reference proteome</keyword>
<feature type="region of interest" description="Disordered" evidence="1">
    <location>
        <begin position="151"/>
        <end position="193"/>
    </location>
</feature>
<name>A0AAD6S572_9AGAR</name>
<organism evidence="2 3">
    <name type="scientific">Mycena alexandri</name>
    <dbReference type="NCBI Taxonomy" id="1745969"/>
    <lineage>
        <taxon>Eukaryota</taxon>
        <taxon>Fungi</taxon>
        <taxon>Dikarya</taxon>
        <taxon>Basidiomycota</taxon>
        <taxon>Agaricomycotina</taxon>
        <taxon>Agaricomycetes</taxon>
        <taxon>Agaricomycetidae</taxon>
        <taxon>Agaricales</taxon>
        <taxon>Marasmiineae</taxon>
        <taxon>Mycenaceae</taxon>
        <taxon>Mycena</taxon>
    </lineage>
</organism>
<reference evidence="2" key="1">
    <citation type="submission" date="2023-03" db="EMBL/GenBank/DDBJ databases">
        <title>Massive genome expansion in bonnet fungi (Mycena s.s.) driven by repeated elements and novel gene families across ecological guilds.</title>
        <authorList>
            <consortium name="Lawrence Berkeley National Laboratory"/>
            <person name="Harder C.B."/>
            <person name="Miyauchi S."/>
            <person name="Viragh M."/>
            <person name="Kuo A."/>
            <person name="Thoen E."/>
            <person name="Andreopoulos B."/>
            <person name="Lu D."/>
            <person name="Skrede I."/>
            <person name="Drula E."/>
            <person name="Henrissat B."/>
            <person name="Morin E."/>
            <person name="Kohler A."/>
            <person name="Barry K."/>
            <person name="LaButti K."/>
            <person name="Morin E."/>
            <person name="Salamov A."/>
            <person name="Lipzen A."/>
            <person name="Mereny Z."/>
            <person name="Hegedus B."/>
            <person name="Baldrian P."/>
            <person name="Stursova M."/>
            <person name="Weitz H."/>
            <person name="Taylor A."/>
            <person name="Grigoriev I.V."/>
            <person name="Nagy L.G."/>
            <person name="Martin F."/>
            <person name="Kauserud H."/>
        </authorList>
    </citation>
    <scope>NUCLEOTIDE SEQUENCE</scope>
    <source>
        <strain evidence="2">CBHHK200</strain>
    </source>
</reference>
<sequence>MSAAPNKSIEIVFISSALSTYCIVASVERVLRAIQGNLDVEATGCAGGLNLEVDATGCAGAPRALPIAHMSTPLPPQQIGCAAASTLPAGIAIPGPTASDQEGDLALISDGNWQMYSARSGEWIAAQVASLHPTLKEMRLAHDCRWVNRHTVSEHKKRKQKDGSIEKSISDNPELESSTCPATRRHEESPVPGDMVDQSVVLVVNISPTNVFAVELGQRWRSPPLSYYTMVSEKTVVILDRLAQWPTVPSYNVVPAGSLVLADLIAMGDDLINYHKLSAEAETVREPVSAVLDMHLKSTLMEPWRLGKRIVLLLNITATDKGMLKCRLDWNALLEQLGPQFAFADYDWIYAEAELGKLFPFTSTKKGGKVRVDAERMEYLKERGKGPWVASVRTAPGWLSEMHIDFAGLASGIAHIDGEKLWLFWPPTPNNLRCCVAFAHATHWDFARTGLEFCKTLVHNPDYAASRSIALVDQVVNETPIWRQAMGEESVAATYLAEWKQDTAAIYNDHNGRDISAT</sequence>
<dbReference type="AlphaFoldDB" id="A0AAD6S572"/>
<evidence type="ECO:0000313" key="3">
    <source>
        <dbReference type="Proteomes" id="UP001218188"/>
    </source>
</evidence>
<dbReference type="EMBL" id="JARJCM010000235">
    <property type="protein sequence ID" value="KAJ7021343.1"/>
    <property type="molecule type" value="Genomic_DNA"/>
</dbReference>